<evidence type="ECO:0000256" key="8">
    <source>
        <dbReference type="RuleBase" id="RU363132"/>
    </source>
</evidence>
<evidence type="ECO:0000256" key="4">
    <source>
        <dbReference type="ARBA" id="ARBA00022824"/>
    </source>
</evidence>
<dbReference type="GO" id="GO:0005789">
    <property type="term" value="C:endoplasmic reticulum membrane"/>
    <property type="evidence" value="ECO:0007669"/>
    <property type="project" value="UniProtKB-SubCell"/>
</dbReference>
<evidence type="ECO:0000256" key="5">
    <source>
        <dbReference type="ARBA" id="ARBA00022989"/>
    </source>
</evidence>
<comment type="subcellular location">
    <subcellularLocation>
        <location evidence="1 8">Endoplasmic reticulum membrane</location>
        <topology evidence="1 8">Multi-pass membrane protein</topology>
    </subcellularLocation>
</comment>
<reference evidence="10" key="1">
    <citation type="submission" date="2019-10" db="EMBL/GenBank/DDBJ databases">
        <authorList>
            <person name="Zhang R."/>
            <person name="Pan Y."/>
            <person name="Wang J."/>
            <person name="Ma R."/>
            <person name="Yu S."/>
        </authorList>
    </citation>
    <scope>NUCLEOTIDE SEQUENCE</scope>
    <source>
        <strain evidence="10">LA-IB0</strain>
        <tissue evidence="10">Leaf</tissue>
    </source>
</reference>
<dbReference type="AlphaFoldDB" id="A0AAV6WM23"/>
<feature type="transmembrane region" description="Helical" evidence="8">
    <location>
        <begin position="511"/>
        <end position="527"/>
    </location>
</feature>
<evidence type="ECO:0000256" key="7">
    <source>
        <dbReference type="ARBA" id="ARBA00023136"/>
    </source>
</evidence>
<dbReference type="GO" id="GO:0016616">
    <property type="term" value="F:oxidoreductase activity, acting on the CH-OH group of donors, NAD or NADP as acceptor"/>
    <property type="evidence" value="ECO:0007669"/>
    <property type="project" value="InterPro"/>
</dbReference>
<dbReference type="PANTHER" id="PTHR43245">
    <property type="entry name" value="BIFUNCTIONAL POLYMYXIN RESISTANCE PROTEIN ARNA"/>
    <property type="match status" value="1"/>
</dbReference>
<dbReference type="SUPFAM" id="SSF51735">
    <property type="entry name" value="NAD(P)-binding Rossmann-fold domains"/>
    <property type="match status" value="1"/>
</dbReference>
<proteinExistence type="inferred from homology"/>
<feature type="domain" description="Reticulon" evidence="9">
    <location>
        <begin position="385"/>
        <end position="573"/>
    </location>
</feature>
<dbReference type="Pfam" id="PF01073">
    <property type="entry name" value="3Beta_HSD"/>
    <property type="match status" value="1"/>
</dbReference>
<evidence type="ECO:0000256" key="3">
    <source>
        <dbReference type="ARBA" id="ARBA00022692"/>
    </source>
</evidence>
<name>A0AAV6WM23_9LAMI</name>
<evidence type="ECO:0000259" key="9">
    <source>
        <dbReference type="PROSITE" id="PS50845"/>
    </source>
</evidence>
<gene>
    <name evidence="10" type="ORF">BUALT_Bualt14G0017800</name>
</gene>
<evidence type="ECO:0000256" key="6">
    <source>
        <dbReference type="ARBA" id="ARBA00023002"/>
    </source>
</evidence>
<keyword evidence="7 8" id="KW-0472">Membrane</keyword>
<organism evidence="10 11">
    <name type="scientific">Buddleja alternifolia</name>
    <dbReference type="NCBI Taxonomy" id="168488"/>
    <lineage>
        <taxon>Eukaryota</taxon>
        <taxon>Viridiplantae</taxon>
        <taxon>Streptophyta</taxon>
        <taxon>Embryophyta</taxon>
        <taxon>Tracheophyta</taxon>
        <taxon>Spermatophyta</taxon>
        <taxon>Magnoliopsida</taxon>
        <taxon>eudicotyledons</taxon>
        <taxon>Gunneridae</taxon>
        <taxon>Pentapetalae</taxon>
        <taxon>asterids</taxon>
        <taxon>lamiids</taxon>
        <taxon>Lamiales</taxon>
        <taxon>Scrophulariaceae</taxon>
        <taxon>Buddlejeae</taxon>
        <taxon>Buddleja</taxon>
    </lineage>
</organism>
<keyword evidence="6" id="KW-0560">Oxidoreductase</keyword>
<dbReference type="PANTHER" id="PTHR43245:SF51">
    <property type="entry name" value="SHORT CHAIN DEHYDROGENASE_REDUCTASE FAMILY 42E, MEMBER 2"/>
    <property type="match status" value="1"/>
</dbReference>
<dbReference type="Proteomes" id="UP000826271">
    <property type="component" value="Unassembled WGS sequence"/>
</dbReference>
<dbReference type="Pfam" id="PF02453">
    <property type="entry name" value="Reticulon"/>
    <property type="match status" value="1"/>
</dbReference>
<dbReference type="InterPro" id="IPR003388">
    <property type="entry name" value="Reticulon"/>
</dbReference>
<comment type="similarity">
    <text evidence="2">Belongs to the 3-beta-HSD family.</text>
</comment>
<accession>A0AAV6WM23</accession>
<keyword evidence="11" id="KW-1185">Reference proteome</keyword>
<dbReference type="InterPro" id="IPR036291">
    <property type="entry name" value="NAD(P)-bd_dom_sf"/>
</dbReference>
<dbReference type="EMBL" id="WHWC01000014">
    <property type="protein sequence ID" value="KAG8369477.1"/>
    <property type="molecule type" value="Genomic_DNA"/>
</dbReference>
<keyword evidence="4 8" id="KW-0256">Endoplasmic reticulum</keyword>
<protein>
    <recommendedName>
        <fullName evidence="8">Reticulon-like protein</fullName>
    </recommendedName>
</protein>
<evidence type="ECO:0000313" key="10">
    <source>
        <dbReference type="EMBL" id="KAG8369477.1"/>
    </source>
</evidence>
<comment type="caution">
    <text evidence="10">The sequence shown here is derived from an EMBL/GenBank/DDBJ whole genome shotgun (WGS) entry which is preliminary data.</text>
</comment>
<keyword evidence="5 8" id="KW-1133">Transmembrane helix</keyword>
<dbReference type="InterPro" id="IPR050177">
    <property type="entry name" value="Lipid_A_modif_metabolic_enz"/>
</dbReference>
<evidence type="ECO:0000256" key="1">
    <source>
        <dbReference type="ARBA" id="ARBA00004477"/>
    </source>
</evidence>
<sequence length="573" mass="63799">MENIKNDLDKELKTCAVLGGRGFVGRALVERLLRLGNWIVRVSDSAKSPELEPSESVLADAFASGRAAYYHVDVRHKSQIIDAIEGVSVVFYSDSLDSFSQDFYFCYTVIVQGTKNVVSACRECKVKRLIYNSSADVIFDDVHDIRGGDESLPFSGQLWDMVADLRAQAEALVLSANDIDGLLTCALRPCNVFGPGEKKLIPLLVNMANSNWAKFIIGSGKNLSDFTYVENVAHAHICTEESLTQMVSVSGKVFFITNLEPMEFWDFASLLLEGLGYQRPVISLPAWVVHCVLFLIKLLHVKSDSRKVDPCVSVYNVAALASRTRTFSCSAAQEHIKYSPVVSMEEAVTLTVDSFSHSAIGLPFTRYNYSEKPSKVDKVLGNGKVADILLWRDEKKTFLCFLLLALLYLWFFLSGRTFISSLAKLLLLTIVMLCGHHILPVFGVRIPRLSSSCFEISEVDMRNSFFTMSCMWNKLDGLTRSLAQGEDWFTFLKVAAFLYICKLIVPHYLNVAIGLALVLSFTCCFVYDQYEEKFDGIAGVVFSCGREAMTLVVSNLPLTDKGSNRHTSLGGRK</sequence>
<dbReference type="InterPro" id="IPR002225">
    <property type="entry name" value="3Beta_OHSteriod_DH/Estase"/>
</dbReference>
<dbReference type="GO" id="GO:0006694">
    <property type="term" value="P:steroid biosynthetic process"/>
    <property type="evidence" value="ECO:0007669"/>
    <property type="project" value="InterPro"/>
</dbReference>
<feature type="transmembrane region" description="Helical" evidence="8">
    <location>
        <begin position="398"/>
        <end position="419"/>
    </location>
</feature>
<dbReference type="PROSITE" id="PS50845">
    <property type="entry name" value="RETICULON"/>
    <property type="match status" value="1"/>
</dbReference>
<evidence type="ECO:0000256" key="2">
    <source>
        <dbReference type="ARBA" id="ARBA00009219"/>
    </source>
</evidence>
<keyword evidence="3 8" id="KW-0812">Transmembrane</keyword>
<evidence type="ECO:0000313" key="11">
    <source>
        <dbReference type="Proteomes" id="UP000826271"/>
    </source>
</evidence>
<feature type="transmembrane region" description="Helical" evidence="8">
    <location>
        <begin position="425"/>
        <end position="444"/>
    </location>
</feature>
<dbReference type="Gene3D" id="3.40.50.720">
    <property type="entry name" value="NAD(P)-binding Rossmann-like Domain"/>
    <property type="match status" value="1"/>
</dbReference>